<evidence type="ECO:0000256" key="10">
    <source>
        <dbReference type="SAM" id="MobiDB-lite"/>
    </source>
</evidence>
<evidence type="ECO:0000256" key="2">
    <source>
        <dbReference type="ARBA" id="ARBA00022771"/>
    </source>
</evidence>
<evidence type="ECO:0000256" key="7">
    <source>
        <dbReference type="ARBA" id="ARBA00023242"/>
    </source>
</evidence>
<dbReference type="PANTHER" id="PTHR31992:SF285">
    <property type="entry name" value="DOF ZINC FINGER PROTEIN DOF4.6"/>
    <property type="match status" value="1"/>
</dbReference>
<keyword evidence="5 8" id="KW-0238">DNA-binding</keyword>
<reference evidence="12" key="1">
    <citation type="journal article" date="2023" name="GigaByte">
        <title>Genome assembly of the bearded iris, Iris pallida Lam.</title>
        <authorList>
            <person name="Bruccoleri R.E."/>
            <person name="Oakeley E.J."/>
            <person name="Faust A.M.E."/>
            <person name="Altorfer M."/>
            <person name="Dessus-Babus S."/>
            <person name="Burckhardt D."/>
            <person name="Oertli M."/>
            <person name="Naumann U."/>
            <person name="Petersen F."/>
            <person name="Wong J."/>
        </authorList>
    </citation>
    <scope>NUCLEOTIDE SEQUENCE</scope>
    <source>
        <strain evidence="12">GSM-AAB239-AS_SAM_17_03QT</strain>
    </source>
</reference>
<sequence>MDHTTQWAQGIGLMRKPMEEELLPSSFIPAATTVASAATTAARAAPTAIPQGSAGERKARPQKEQALHCPRCNSTNTKFCYYNNYSLTQPRYFCKACRRYWTEGGSLRNVPVGGGSRKNKRHSSSSSSSNPSSSSSSIKNLNPPPPPPPPQISSSSNQQFDQIHDLNLAFPNHSSFLNLDNGNNSMSNGGGAGGLSAMELLRSSGIAARGGLGPLVPMQMSMPMPSEGMFPYDGGVGAGGMQEGGGRLLFPFGVMKQEQHHRGHGGGGEPPMFWNGMMGGGGNGSSW</sequence>
<protein>
    <recommendedName>
        <fullName evidence="9">Dof zinc finger protein</fullName>
    </recommendedName>
</protein>
<reference evidence="12" key="2">
    <citation type="submission" date="2023-04" db="EMBL/GenBank/DDBJ databases">
        <authorList>
            <person name="Bruccoleri R.E."/>
            <person name="Oakeley E.J."/>
            <person name="Faust A.-M."/>
            <person name="Dessus-Babus S."/>
            <person name="Altorfer M."/>
            <person name="Burckhardt D."/>
            <person name="Oertli M."/>
            <person name="Naumann U."/>
            <person name="Petersen F."/>
            <person name="Wong J."/>
        </authorList>
    </citation>
    <scope>NUCLEOTIDE SEQUENCE</scope>
    <source>
        <strain evidence="12">GSM-AAB239-AS_SAM_17_03QT</strain>
        <tissue evidence="12">Leaf</tissue>
    </source>
</reference>
<gene>
    <name evidence="12" type="ORF">M6B38_261005</name>
</gene>
<keyword evidence="4 9" id="KW-0805">Transcription regulation</keyword>
<evidence type="ECO:0000256" key="6">
    <source>
        <dbReference type="ARBA" id="ARBA00023163"/>
    </source>
</evidence>
<evidence type="ECO:0000256" key="4">
    <source>
        <dbReference type="ARBA" id="ARBA00023015"/>
    </source>
</evidence>
<dbReference type="InterPro" id="IPR003851">
    <property type="entry name" value="Znf_Dof"/>
</dbReference>
<feature type="compositionally biased region" description="Low complexity" evidence="10">
    <location>
        <begin position="124"/>
        <end position="141"/>
    </location>
</feature>
<dbReference type="GO" id="GO:0005634">
    <property type="term" value="C:nucleus"/>
    <property type="evidence" value="ECO:0007669"/>
    <property type="project" value="UniProtKB-SubCell"/>
</dbReference>
<accession>A0AAX6IDQ3</accession>
<evidence type="ECO:0000313" key="12">
    <source>
        <dbReference type="EMBL" id="KAJ6851198.1"/>
    </source>
</evidence>
<comment type="function">
    <text evidence="9">Transcription factor that binds specifically to a 5'-AA[AG]G-3' consensus core sequence.</text>
</comment>
<dbReference type="PROSITE" id="PS01361">
    <property type="entry name" value="ZF_DOF_1"/>
    <property type="match status" value="1"/>
</dbReference>
<organism evidence="12 13">
    <name type="scientific">Iris pallida</name>
    <name type="common">Sweet iris</name>
    <dbReference type="NCBI Taxonomy" id="29817"/>
    <lineage>
        <taxon>Eukaryota</taxon>
        <taxon>Viridiplantae</taxon>
        <taxon>Streptophyta</taxon>
        <taxon>Embryophyta</taxon>
        <taxon>Tracheophyta</taxon>
        <taxon>Spermatophyta</taxon>
        <taxon>Magnoliopsida</taxon>
        <taxon>Liliopsida</taxon>
        <taxon>Asparagales</taxon>
        <taxon>Iridaceae</taxon>
        <taxon>Iridoideae</taxon>
        <taxon>Irideae</taxon>
        <taxon>Iris</taxon>
    </lineage>
</organism>
<evidence type="ECO:0000256" key="1">
    <source>
        <dbReference type="ARBA" id="ARBA00022723"/>
    </source>
</evidence>
<keyword evidence="3 9" id="KW-0862">Zinc</keyword>
<keyword evidence="7 8" id="KW-0539">Nucleus</keyword>
<keyword evidence="2 8" id="KW-0863">Zinc-finger</keyword>
<keyword evidence="1 9" id="KW-0479">Metal-binding</keyword>
<dbReference type="PROSITE" id="PS50884">
    <property type="entry name" value="ZF_DOF_2"/>
    <property type="match status" value="1"/>
</dbReference>
<comment type="subcellular location">
    <subcellularLocation>
        <location evidence="8 9">Nucleus</location>
    </subcellularLocation>
</comment>
<feature type="compositionally biased region" description="Basic and acidic residues" evidence="10">
    <location>
        <begin position="55"/>
        <end position="65"/>
    </location>
</feature>
<proteinExistence type="predicted"/>
<name>A0AAX6IDQ3_IRIPA</name>
<evidence type="ECO:0000313" key="13">
    <source>
        <dbReference type="Proteomes" id="UP001140949"/>
    </source>
</evidence>
<feature type="compositionally biased region" description="Pro residues" evidence="10">
    <location>
        <begin position="142"/>
        <end position="151"/>
    </location>
</feature>
<evidence type="ECO:0000256" key="5">
    <source>
        <dbReference type="ARBA" id="ARBA00023125"/>
    </source>
</evidence>
<evidence type="ECO:0000256" key="9">
    <source>
        <dbReference type="RuleBase" id="RU369094"/>
    </source>
</evidence>
<comment type="caution">
    <text evidence="12">The sequence shown here is derived from an EMBL/GenBank/DDBJ whole genome shotgun (WGS) entry which is preliminary data.</text>
</comment>
<dbReference type="AlphaFoldDB" id="A0AAX6IDQ3"/>
<dbReference type="Pfam" id="PF02701">
    <property type="entry name" value="Zn_ribbon_Dof"/>
    <property type="match status" value="1"/>
</dbReference>
<feature type="region of interest" description="Disordered" evidence="10">
    <location>
        <begin position="45"/>
        <end position="65"/>
    </location>
</feature>
<evidence type="ECO:0000256" key="3">
    <source>
        <dbReference type="ARBA" id="ARBA00022833"/>
    </source>
</evidence>
<keyword evidence="6 9" id="KW-0804">Transcription</keyword>
<feature type="region of interest" description="Disordered" evidence="10">
    <location>
        <begin position="108"/>
        <end position="159"/>
    </location>
</feature>
<feature type="domain" description="Dof-type" evidence="11">
    <location>
        <begin position="67"/>
        <end position="121"/>
    </location>
</feature>
<dbReference type="PANTHER" id="PTHR31992">
    <property type="entry name" value="DOF ZINC FINGER PROTEIN DOF1.4-RELATED"/>
    <property type="match status" value="1"/>
</dbReference>
<dbReference type="InterPro" id="IPR045174">
    <property type="entry name" value="Dof"/>
</dbReference>
<dbReference type="GO" id="GO:0008270">
    <property type="term" value="F:zinc ion binding"/>
    <property type="evidence" value="ECO:0007669"/>
    <property type="project" value="UniProtKB-KW"/>
</dbReference>
<dbReference type="Proteomes" id="UP001140949">
    <property type="component" value="Unassembled WGS sequence"/>
</dbReference>
<evidence type="ECO:0000259" key="11">
    <source>
        <dbReference type="PROSITE" id="PS50884"/>
    </source>
</evidence>
<dbReference type="EMBL" id="JANAVB010002395">
    <property type="protein sequence ID" value="KAJ6851198.1"/>
    <property type="molecule type" value="Genomic_DNA"/>
</dbReference>
<keyword evidence="13" id="KW-1185">Reference proteome</keyword>
<dbReference type="GO" id="GO:0003700">
    <property type="term" value="F:DNA-binding transcription factor activity"/>
    <property type="evidence" value="ECO:0007669"/>
    <property type="project" value="UniProtKB-UniRule"/>
</dbReference>
<dbReference type="GO" id="GO:0003677">
    <property type="term" value="F:DNA binding"/>
    <property type="evidence" value="ECO:0007669"/>
    <property type="project" value="UniProtKB-UniRule"/>
</dbReference>
<evidence type="ECO:0000256" key="8">
    <source>
        <dbReference type="PROSITE-ProRule" id="PRU00071"/>
    </source>
</evidence>